<evidence type="ECO:0000256" key="6">
    <source>
        <dbReference type="ARBA" id="ARBA00023224"/>
    </source>
</evidence>
<evidence type="ECO:0000256" key="2">
    <source>
        <dbReference type="ARBA" id="ARBA00007431"/>
    </source>
</evidence>
<keyword evidence="5 9" id="KW-0472">Membrane</keyword>
<keyword evidence="12" id="KW-1185">Reference proteome</keyword>
<gene>
    <name evidence="13 14" type="primary">LOC116947079</name>
</gene>
<evidence type="ECO:0000256" key="9">
    <source>
        <dbReference type="RuleBase" id="RU004973"/>
    </source>
</evidence>
<evidence type="ECO:0000256" key="7">
    <source>
        <dbReference type="ARBA" id="ARBA00023288"/>
    </source>
</evidence>
<evidence type="ECO:0000256" key="5">
    <source>
        <dbReference type="ARBA" id="ARBA00023136"/>
    </source>
</evidence>
<dbReference type="Proteomes" id="UP001318040">
    <property type="component" value="Chromosome 29"/>
</dbReference>
<accession>A0AAJ7TKU0</accession>
<dbReference type="InterPro" id="IPR015898">
    <property type="entry name" value="G-protein_gamma-like_dom"/>
</dbReference>
<dbReference type="SMART" id="SM00224">
    <property type="entry name" value="GGL"/>
    <property type="match status" value="1"/>
</dbReference>
<evidence type="ECO:0000313" key="12">
    <source>
        <dbReference type="Proteomes" id="UP001318040"/>
    </source>
</evidence>
<evidence type="ECO:0000313" key="14">
    <source>
        <dbReference type="RefSeq" id="XP_032818387.1"/>
    </source>
</evidence>
<evidence type="ECO:0000256" key="1">
    <source>
        <dbReference type="ARBA" id="ARBA00004342"/>
    </source>
</evidence>
<dbReference type="GO" id="GO:0031681">
    <property type="term" value="F:G-protein beta-subunit binding"/>
    <property type="evidence" value="ECO:0007669"/>
    <property type="project" value="InterPro"/>
</dbReference>
<dbReference type="GO" id="GO:0005834">
    <property type="term" value="C:heterotrimeric G-protein complex"/>
    <property type="evidence" value="ECO:0007669"/>
    <property type="project" value="InterPro"/>
</dbReference>
<evidence type="ECO:0000259" key="11">
    <source>
        <dbReference type="PROSITE" id="PS50058"/>
    </source>
</evidence>
<dbReference type="SMART" id="SM01224">
    <property type="entry name" value="G_gamma"/>
    <property type="match status" value="1"/>
</dbReference>
<dbReference type="PRINTS" id="PR00321">
    <property type="entry name" value="GPROTEING"/>
</dbReference>
<dbReference type="GO" id="GO:0007186">
    <property type="term" value="P:G protein-coupled receptor signaling pathway"/>
    <property type="evidence" value="ECO:0007669"/>
    <property type="project" value="InterPro"/>
</dbReference>
<evidence type="ECO:0000256" key="3">
    <source>
        <dbReference type="ARBA" id="ARBA00022475"/>
    </source>
</evidence>
<comment type="function">
    <text evidence="9">Guanine nucleotide-binding proteins (G proteins) are involved as a modulator or transducer in various transmembrane signaling systems. The beta and gamma chains are required for the GTPase activity, for replacement of GDP by GTP, and for G protein-effector interaction.</text>
</comment>
<comment type="subunit">
    <text evidence="9">G proteins are composed of 3 units; alpha, beta and gamma.</text>
</comment>
<proteinExistence type="inferred from homology"/>
<feature type="region of interest" description="Disordered" evidence="10">
    <location>
        <begin position="1"/>
        <end position="39"/>
    </location>
</feature>
<dbReference type="CDD" id="cd00068">
    <property type="entry name" value="GGL"/>
    <property type="match status" value="1"/>
</dbReference>
<reference evidence="13 14" key="1">
    <citation type="submission" date="2025-04" db="UniProtKB">
        <authorList>
            <consortium name="RefSeq"/>
        </authorList>
    </citation>
    <scope>IDENTIFICATION</scope>
    <source>
        <tissue evidence="13 14">Sperm</tissue>
    </source>
</reference>
<keyword evidence="8" id="KW-0636">Prenylation</keyword>
<keyword evidence="7 9" id="KW-0449">Lipoprotein</keyword>
<organism evidence="12 14">
    <name type="scientific">Petromyzon marinus</name>
    <name type="common">Sea lamprey</name>
    <dbReference type="NCBI Taxonomy" id="7757"/>
    <lineage>
        <taxon>Eukaryota</taxon>
        <taxon>Metazoa</taxon>
        <taxon>Chordata</taxon>
        <taxon>Craniata</taxon>
        <taxon>Vertebrata</taxon>
        <taxon>Cyclostomata</taxon>
        <taxon>Hyperoartia</taxon>
        <taxon>Petromyzontiformes</taxon>
        <taxon>Petromyzontidae</taxon>
        <taxon>Petromyzon</taxon>
    </lineage>
</organism>
<dbReference type="KEGG" id="pmrn:116947079"/>
<evidence type="ECO:0000256" key="10">
    <source>
        <dbReference type="SAM" id="MobiDB-lite"/>
    </source>
</evidence>
<sequence>MYISSVARGRGDPDGGGGPPRRGGEASAHNSGGAAGGVAQAREALEQLKLEANIQRVNVSKAASDLMEYCTARAQEDPMLTPVPSSENPFREKKFFCSIV</sequence>
<evidence type="ECO:0000313" key="13">
    <source>
        <dbReference type="RefSeq" id="XP_032818386.1"/>
    </source>
</evidence>
<name>A0AAJ7TKU0_PETMA</name>
<keyword evidence="6 9" id="KW-0807">Transducer</keyword>
<dbReference type="SUPFAM" id="SSF48670">
    <property type="entry name" value="Transducin (heterotrimeric G protein), gamma chain"/>
    <property type="match status" value="1"/>
</dbReference>
<dbReference type="RefSeq" id="XP_032818387.1">
    <property type="nucleotide sequence ID" value="XM_032962496.1"/>
</dbReference>
<dbReference type="GeneID" id="116947079"/>
<dbReference type="Gene3D" id="4.10.260.10">
    <property type="entry name" value="Transducin (heterotrimeric G protein), gamma chain"/>
    <property type="match status" value="1"/>
</dbReference>
<dbReference type="AlphaFoldDB" id="A0AAJ7TKU0"/>
<comment type="subcellular location">
    <subcellularLocation>
        <location evidence="1 9">Cell membrane</location>
        <topology evidence="1 9">Lipid-anchor</topology>
        <orientation evidence="1 9">Cytoplasmic side</orientation>
    </subcellularLocation>
</comment>
<comment type="similarity">
    <text evidence="2 9">Belongs to the G protein gamma family.</text>
</comment>
<dbReference type="PANTHER" id="PTHR13809">
    <property type="entry name" value="GUANINE NUCLEOTIDE-BINDING PROTEIN GAMMA SUBUNIT"/>
    <property type="match status" value="1"/>
</dbReference>
<dbReference type="Pfam" id="PF00631">
    <property type="entry name" value="G-gamma"/>
    <property type="match status" value="1"/>
</dbReference>
<dbReference type="FunFam" id="4.10.260.10:FF:000001">
    <property type="entry name" value="Guanine nucleotide-binding protein subunit gamma"/>
    <property type="match status" value="1"/>
</dbReference>
<dbReference type="InterPro" id="IPR036284">
    <property type="entry name" value="GGL_sf"/>
</dbReference>
<keyword evidence="4" id="KW-0488">Methylation</keyword>
<dbReference type="PROSITE" id="PS50058">
    <property type="entry name" value="G_PROTEIN_GAMMA"/>
    <property type="match status" value="1"/>
</dbReference>
<evidence type="ECO:0000256" key="8">
    <source>
        <dbReference type="ARBA" id="ARBA00023289"/>
    </source>
</evidence>
<dbReference type="InterPro" id="IPR001770">
    <property type="entry name" value="G-protein_gamma"/>
</dbReference>
<evidence type="ECO:0000256" key="4">
    <source>
        <dbReference type="ARBA" id="ARBA00022481"/>
    </source>
</evidence>
<dbReference type="RefSeq" id="XP_032818386.1">
    <property type="nucleotide sequence ID" value="XM_032962495.1"/>
</dbReference>
<keyword evidence="3 9" id="KW-1003">Cell membrane</keyword>
<protein>
    <recommendedName>
        <fullName evidence="9">Guanine nucleotide-binding protein subunit gamma</fullName>
    </recommendedName>
</protein>
<feature type="domain" description="G protein gamma" evidence="11">
    <location>
        <begin position="34"/>
        <end position="100"/>
    </location>
</feature>